<keyword evidence="3" id="KW-1185">Reference proteome</keyword>
<evidence type="ECO:0000256" key="1">
    <source>
        <dbReference type="SAM" id="MobiDB-lite"/>
    </source>
</evidence>
<proteinExistence type="predicted"/>
<reference evidence="2 3" key="1">
    <citation type="submission" date="2021-06" db="EMBL/GenBank/DDBJ databases">
        <authorList>
            <person name="Palmer J.M."/>
        </authorList>
    </citation>
    <scope>NUCLEOTIDE SEQUENCE [LARGE SCALE GENOMIC DNA]</scope>
    <source>
        <strain evidence="3">if_2019</strain>
        <tissue evidence="2">Muscle</tissue>
    </source>
</reference>
<accession>A0ABV0VMW3</accession>
<gene>
    <name evidence="2" type="ORF">ILYODFUR_037067</name>
</gene>
<protein>
    <submittedName>
        <fullName evidence="2">Uncharacterized protein</fullName>
    </submittedName>
</protein>
<dbReference type="EMBL" id="JAHRIQ010112180">
    <property type="protein sequence ID" value="MEQ2257668.1"/>
    <property type="molecule type" value="Genomic_DNA"/>
</dbReference>
<feature type="compositionally biased region" description="Polar residues" evidence="1">
    <location>
        <begin position="60"/>
        <end position="71"/>
    </location>
</feature>
<feature type="region of interest" description="Disordered" evidence="1">
    <location>
        <begin position="38"/>
        <end position="81"/>
    </location>
</feature>
<dbReference type="Proteomes" id="UP001482620">
    <property type="component" value="Unassembled WGS sequence"/>
</dbReference>
<feature type="non-terminal residue" evidence="2">
    <location>
        <position position="1"/>
    </location>
</feature>
<comment type="caution">
    <text evidence="2">The sequence shown here is derived from an EMBL/GenBank/DDBJ whole genome shotgun (WGS) entry which is preliminary data.</text>
</comment>
<sequence length="81" mass="8976">SARSTYAERKAELLGTSFFPYNSESIFHQGSMSAYISPGSARRDTLRNSPQSPGLPLKLGNQQRLSSSMLDLTSPRGYMQF</sequence>
<evidence type="ECO:0000313" key="2">
    <source>
        <dbReference type="EMBL" id="MEQ2257668.1"/>
    </source>
</evidence>
<evidence type="ECO:0000313" key="3">
    <source>
        <dbReference type="Proteomes" id="UP001482620"/>
    </source>
</evidence>
<organism evidence="2 3">
    <name type="scientific">Ilyodon furcidens</name>
    <name type="common">goldbreast splitfin</name>
    <dbReference type="NCBI Taxonomy" id="33524"/>
    <lineage>
        <taxon>Eukaryota</taxon>
        <taxon>Metazoa</taxon>
        <taxon>Chordata</taxon>
        <taxon>Craniata</taxon>
        <taxon>Vertebrata</taxon>
        <taxon>Euteleostomi</taxon>
        <taxon>Actinopterygii</taxon>
        <taxon>Neopterygii</taxon>
        <taxon>Teleostei</taxon>
        <taxon>Neoteleostei</taxon>
        <taxon>Acanthomorphata</taxon>
        <taxon>Ovalentaria</taxon>
        <taxon>Atherinomorphae</taxon>
        <taxon>Cyprinodontiformes</taxon>
        <taxon>Goodeidae</taxon>
        <taxon>Ilyodon</taxon>
    </lineage>
</organism>
<name>A0ABV0VMW3_9TELE</name>